<dbReference type="OrthoDB" id="9800082at2"/>
<proteinExistence type="predicted"/>
<dbReference type="Pfam" id="PF05962">
    <property type="entry name" value="HutD"/>
    <property type="match status" value="1"/>
</dbReference>
<accession>A0A1E7LMW6</accession>
<comment type="caution">
    <text evidence="1">The sequence shown here is derived from an EMBL/GenBank/DDBJ whole genome shotgun (WGS) entry which is preliminary data.</text>
</comment>
<keyword evidence="2" id="KW-1185">Reference proteome</keyword>
<dbReference type="InterPro" id="IPR014710">
    <property type="entry name" value="RmlC-like_jellyroll"/>
</dbReference>
<dbReference type="PANTHER" id="PTHR37943:SF1">
    <property type="entry name" value="PROTEIN VES"/>
    <property type="match status" value="1"/>
</dbReference>
<dbReference type="AlphaFoldDB" id="A0A1E7LMW6"/>
<sequence>MSVRVLRAADRTPVPWKNGGGLTREVAAAPDGADGFDWRVSLADVTADGPFSVFPGIDRTLTVVEGPGMDLVVGGEHHIVDEPLWPHDFPGDRPTDGFLLGGPVVNLNVMYRRGRTRAETAVVCGTVRLMAPPGGAVLALSLDDGAVLDGTGTRTGDTDARPDGTELRLDGAGLRLDRYDAVLARDASPGVLRTMGQAVVVTFSDV</sequence>
<dbReference type="Proteomes" id="UP000175971">
    <property type="component" value="Unassembled WGS sequence"/>
</dbReference>
<evidence type="ECO:0000313" key="1">
    <source>
        <dbReference type="EMBL" id="OEV17253.1"/>
    </source>
</evidence>
<dbReference type="SUPFAM" id="SSF51182">
    <property type="entry name" value="RmlC-like cupins"/>
    <property type="match status" value="1"/>
</dbReference>
<dbReference type="RefSeq" id="WP_070203156.1">
    <property type="nucleotide sequence ID" value="NZ_LJGZ01000098.1"/>
</dbReference>
<protein>
    <submittedName>
        <fullName evidence="1">HutD-family protein</fullName>
    </submittedName>
</protein>
<dbReference type="InterPro" id="IPR011051">
    <property type="entry name" value="RmlC_Cupin_sf"/>
</dbReference>
<name>A0A1E7LMW6_9ACTN</name>
<evidence type="ECO:0000313" key="2">
    <source>
        <dbReference type="Proteomes" id="UP000175971"/>
    </source>
</evidence>
<dbReference type="PATRIC" id="fig|518642.7.peg.3296"/>
<gene>
    <name evidence="1" type="ORF">AN221_27405</name>
</gene>
<organism evidence="1 2">
    <name type="scientific">Streptomyces nanshensis</name>
    <dbReference type="NCBI Taxonomy" id="518642"/>
    <lineage>
        <taxon>Bacteria</taxon>
        <taxon>Bacillati</taxon>
        <taxon>Actinomycetota</taxon>
        <taxon>Actinomycetes</taxon>
        <taxon>Kitasatosporales</taxon>
        <taxon>Streptomycetaceae</taxon>
        <taxon>Streptomyces</taxon>
    </lineage>
</organism>
<reference evidence="1 2" key="1">
    <citation type="journal article" date="2016" name="Front. Microbiol.">
        <title>Comparative Genomics Analysis of Streptomyces Species Reveals Their Adaptation to the Marine Environment and Their Diversity at the Genomic Level.</title>
        <authorList>
            <person name="Tian X."/>
            <person name="Zhang Z."/>
            <person name="Yang T."/>
            <person name="Chen M."/>
            <person name="Li J."/>
            <person name="Chen F."/>
            <person name="Yang J."/>
            <person name="Li W."/>
            <person name="Zhang B."/>
            <person name="Zhang Z."/>
            <person name="Wu J."/>
            <person name="Zhang C."/>
            <person name="Long L."/>
            <person name="Xiao J."/>
        </authorList>
    </citation>
    <scope>NUCLEOTIDE SEQUENCE [LARGE SCALE GENOMIC DNA]</scope>
    <source>
        <strain evidence="1 2">SCSIO M10372</strain>
    </source>
</reference>
<dbReference type="CDD" id="cd20293">
    <property type="entry name" value="cupin_HutD_N"/>
    <property type="match status" value="1"/>
</dbReference>
<dbReference type="InterPro" id="IPR010282">
    <property type="entry name" value="Uncharacterised_HutD/Ves"/>
</dbReference>
<dbReference type="EMBL" id="LJGZ01000098">
    <property type="protein sequence ID" value="OEV17253.1"/>
    <property type="molecule type" value="Genomic_DNA"/>
</dbReference>
<dbReference type="Gene3D" id="2.60.120.10">
    <property type="entry name" value="Jelly Rolls"/>
    <property type="match status" value="1"/>
</dbReference>
<dbReference type="PANTHER" id="PTHR37943">
    <property type="entry name" value="PROTEIN VES"/>
    <property type="match status" value="1"/>
</dbReference>